<evidence type="ECO:0000259" key="7">
    <source>
        <dbReference type="PROSITE" id="PS51201"/>
    </source>
</evidence>
<keyword evidence="4" id="KW-0630">Potassium</keyword>
<dbReference type="InterPro" id="IPR003148">
    <property type="entry name" value="RCK_N"/>
</dbReference>
<dbReference type="EMBL" id="CP116394">
    <property type="protein sequence ID" value="WCE47081.1"/>
    <property type="molecule type" value="Genomic_DNA"/>
</dbReference>
<dbReference type="GO" id="GO:0005886">
    <property type="term" value="C:plasma membrane"/>
    <property type="evidence" value="ECO:0007669"/>
    <property type="project" value="InterPro"/>
</dbReference>
<dbReference type="GO" id="GO:0015079">
    <property type="term" value="F:potassium ion transmembrane transporter activity"/>
    <property type="evidence" value="ECO:0007669"/>
    <property type="project" value="InterPro"/>
</dbReference>
<reference evidence="9" key="1">
    <citation type="submission" date="2023-01" db="EMBL/GenBank/DDBJ databases">
        <title>Comparative Genomic Analysis of the Clinically-Derived Winkia Strain NY0527 Provides Evidence into the Taxonomic Reassignment of Winkia neuii and Characterizes Their Virulence Traits.</title>
        <authorList>
            <person name="Cai X."/>
            <person name="Peng Y."/>
            <person name="Li M."/>
            <person name="Qiu Y."/>
            <person name="Wang Y."/>
            <person name="Xu L."/>
            <person name="Hou Q."/>
        </authorList>
    </citation>
    <scope>NUCLEOTIDE SEQUENCE</scope>
    <source>
        <strain evidence="9">NY0527</strain>
    </source>
</reference>
<evidence type="ECO:0000313" key="10">
    <source>
        <dbReference type="Proteomes" id="UP001211044"/>
    </source>
</evidence>
<evidence type="ECO:0000256" key="6">
    <source>
        <dbReference type="ARBA" id="ARBA00023065"/>
    </source>
</evidence>
<dbReference type="PANTHER" id="PTHR43833:SF5">
    <property type="entry name" value="TRK SYSTEM POTASSIUM UPTAKE PROTEIN TRKA"/>
    <property type="match status" value="1"/>
</dbReference>
<evidence type="ECO:0000256" key="1">
    <source>
        <dbReference type="ARBA" id="ARBA00017378"/>
    </source>
</evidence>
<name>A0AB38XS10_9ACTO</name>
<evidence type="ECO:0000256" key="2">
    <source>
        <dbReference type="ARBA" id="ARBA00022448"/>
    </source>
</evidence>
<evidence type="ECO:0000256" key="5">
    <source>
        <dbReference type="ARBA" id="ARBA00023027"/>
    </source>
</evidence>
<dbReference type="InterPro" id="IPR006037">
    <property type="entry name" value="RCK_C"/>
</dbReference>
<protein>
    <recommendedName>
        <fullName evidence="1">Trk system potassium uptake protein TrkA</fullName>
    </recommendedName>
</protein>
<dbReference type="PANTHER" id="PTHR43833">
    <property type="entry name" value="POTASSIUM CHANNEL PROTEIN 2-RELATED-RELATED"/>
    <property type="match status" value="1"/>
</dbReference>
<dbReference type="PROSITE" id="PS51202">
    <property type="entry name" value="RCK_C"/>
    <property type="match status" value="1"/>
</dbReference>
<keyword evidence="3" id="KW-0633">Potassium transport</keyword>
<dbReference type="PRINTS" id="PR00335">
    <property type="entry name" value="KUPTAKETRKA"/>
</dbReference>
<dbReference type="InterPro" id="IPR050721">
    <property type="entry name" value="Trk_Ktr_HKT_K-transport"/>
</dbReference>
<accession>A0AB38XS10</accession>
<proteinExistence type="predicted"/>
<dbReference type="InterPro" id="IPR006036">
    <property type="entry name" value="K_uptake_TrkA"/>
</dbReference>
<sequence>MRIVIAGAGSVGRSIAAELLSHGHQITLMDKSSDKMRVASVAEADWILADACSPDALSQAKVDECDFMVAATGDDKANLVISLLAKSEFGVPHTVARVNNPKNEWMFDKTWGVDVSVSTPRMMTALVEEAVAVGSLVRIFWFHESTTSMYSVTIPKDAPIQGMRCKDVALPPDVVLAAILRDERPFNPTDDDTVEAGDELLLLFGDRQGPDVLAEVSALVASPASDKEPEDAN</sequence>
<dbReference type="Pfam" id="PF02080">
    <property type="entry name" value="TrkA_C"/>
    <property type="match status" value="1"/>
</dbReference>
<dbReference type="PROSITE" id="PS51201">
    <property type="entry name" value="RCK_N"/>
    <property type="match status" value="1"/>
</dbReference>
<evidence type="ECO:0000256" key="4">
    <source>
        <dbReference type="ARBA" id="ARBA00022958"/>
    </source>
</evidence>
<dbReference type="SUPFAM" id="SSF51735">
    <property type="entry name" value="NAD(P)-binding Rossmann-fold domains"/>
    <property type="match status" value="1"/>
</dbReference>
<evidence type="ECO:0000259" key="8">
    <source>
        <dbReference type="PROSITE" id="PS51202"/>
    </source>
</evidence>
<feature type="domain" description="RCK N-terminal" evidence="7">
    <location>
        <begin position="1"/>
        <end position="117"/>
    </location>
</feature>
<dbReference type="RefSeq" id="WP_004805299.1">
    <property type="nucleotide sequence ID" value="NZ_CP116394.1"/>
</dbReference>
<dbReference type="Proteomes" id="UP001211044">
    <property type="component" value="Chromosome"/>
</dbReference>
<dbReference type="Gene3D" id="3.30.70.1450">
    <property type="entry name" value="Regulator of K+ conductance, C-terminal domain"/>
    <property type="match status" value="1"/>
</dbReference>
<gene>
    <name evidence="9" type="ORF">PIG85_05385</name>
</gene>
<dbReference type="Gene3D" id="3.40.50.720">
    <property type="entry name" value="NAD(P)-binding Rossmann-like Domain"/>
    <property type="match status" value="1"/>
</dbReference>
<keyword evidence="6" id="KW-0406">Ion transport</keyword>
<dbReference type="Pfam" id="PF02254">
    <property type="entry name" value="TrkA_N"/>
    <property type="match status" value="1"/>
</dbReference>
<keyword evidence="2" id="KW-0813">Transport</keyword>
<dbReference type="InterPro" id="IPR036291">
    <property type="entry name" value="NAD(P)-bd_dom_sf"/>
</dbReference>
<organism evidence="9 10">
    <name type="scientific">Winkia neuii subsp. anitrata</name>
    <dbReference type="NCBI Taxonomy" id="29318"/>
    <lineage>
        <taxon>Bacteria</taxon>
        <taxon>Bacillati</taxon>
        <taxon>Actinomycetota</taxon>
        <taxon>Actinomycetes</taxon>
        <taxon>Actinomycetales</taxon>
        <taxon>Actinomycetaceae</taxon>
        <taxon>Winkia</taxon>
    </lineage>
</organism>
<dbReference type="InterPro" id="IPR036721">
    <property type="entry name" value="RCK_C_sf"/>
</dbReference>
<evidence type="ECO:0000256" key="3">
    <source>
        <dbReference type="ARBA" id="ARBA00022538"/>
    </source>
</evidence>
<dbReference type="KEGG" id="wne:PIG85_05385"/>
<dbReference type="AlphaFoldDB" id="A0AB38XS10"/>
<feature type="domain" description="RCK C-terminal" evidence="8">
    <location>
        <begin position="137"/>
        <end position="222"/>
    </location>
</feature>
<evidence type="ECO:0000313" key="9">
    <source>
        <dbReference type="EMBL" id="WCE47081.1"/>
    </source>
</evidence>
<keyword evidence="5" id="KW-0520">NAD</keyword>
<dbReference type="SUPFAM" id="SSF116726">
    <property type="entry name" value="TrkA C-terminal domain-like"/>
    <property type="match status" value="1"/>
</dbReference>